<dbReference type="NCBIfam" id="TIGR01868">
    <property type="entry name" value="casD_Cas5e"/>
    <property type="match status" value="1"/>
</dbReference>
<dbReference type="GO" id="GO:0051607">
    <property type="term" value="P:defense response to virus"/>
    <property type="evidence" value="ECO:0007669"/>
    <property type="project" value="UniProtKB-KW"/>
</dbReference>
<dbReference type="GO" id="GO:0003723">
    <property type="term" value="F:RNA binding"/>
    <property type="evidence" value="ECO:0007669"/>
    <property type="project" value="InterPro"/>
</dbReference>
<name>A0A1G8AFK0_PSEOR</name>
<evidence type="ECO:0000313" key="2">
    <source>
        <dbReference type="EMBL" id="SDH19744.1"/>
    </source>
</evidence>
<dbReference type="InterPro" id="IPR021124">
    <property type="entry name" value="CRISPR-assoc_prot_Cas5"/>
</dbReference>
<reference evidence="2 3" key="1">
    <citation type="submission" date="2016-10" db="EMBL/GenBank/DDBJ databases">
        <authorList>
            <person name="de Groot N.N."/>
        </authorList>
    </citation>
    <scope>NUCLEOTIDE SEQUENCE [LARGE SCALE GENOMIC DNA]</scope>
    <source>
        <strain evidence="2 3">CGMCC 4.3143</strain>
    </source>
</reference>
<dbReference type="InterPro" id="IPR010147">
    <property type="entry name" value="CRISPR-assoc_prot_CasD"/>
</dbReference>
<dbReference type="AlphaFoldDB" id="A0A1G8AFK0"/>
<dbReference type="NCBIfam" id="TIGR02593">
    <property type="entry name" value="CRISPR_cas5"/>
    <property type="match status" value="1"/>
</dbReference>
<dbReference type="GO" id="GO:0043571">
    <property type="term" value="P:maintenance of CRISPR repeat elements"/>
    <property type="evidence" value="ECO:0007669"/>
    <property type="project" value="InterPro"/>
</dbReference>
<accession>A0A1G8AFK0</accession>
<protein>
    <submittedName>
        <fullName evidence="2">CRISPR-associated protein, Cas5e family</fullName>
    </submittedName>
</protein>
<dbReference type="Gene3D" id="3.30.70.2660">
    <property type="match status" value="1"/>
</dbReference>
<dbReference type="CDD" id="cd09756">
    <property type="entry name" value="Cas5_I-E"/>
    <property type="match status" value="1"/>
</dbReference>
<proteinExistence type="predicted"/>
<keyword evidence="3" id="KW-1185">Reference proteome</keyword>
<dbReference type="RefSeq" id="WP_093089191.1">
    <property type="nucleotide sequence ID" value="NZ_FNBE01000020.1"/>
</dbReference>
<dbReference type="Pfam" id="PF09704">
    <property type="entry name" value="Cas_Cas5d"/>
    <property type="match status" value="1"/>
</dbReference>
<dbReference type="Proteomes" id="UP000198967">
    <property type="component" value="Unassembled WGS sequence"/>
</dbReference>
<organism evidence="2 3">
    <name type="scientific">Pseudonocardia oroxyli</name>
    <dbReference type="NCBI Taxonomy" id="366584"/>
    <lineage>
        <taxon>Bacteria</taxon>
        <taxon>Bacillati</taxon>
        <taxon>Actinomycetota</taxon>
        <taxon>Actinomycetes</taxon>
        <taxon>Pseudonocardiales</taxon>
        <taxon>Pseudonocardiaceae</taxon>
        <taxon>Pseudonocardia</taxon>
    </lineage>
</organism>
<dbReference type="STRING" id="366584.SAMN05216377_12029"/>
<dbReference type="InterPro" id="IPR013422">
    <property type="entry name" value="CRISPR-assoc_prot_Cas5_N"/>
</dbReference>
<gene>
    <name evidence="2" type="ORF">SAMN05216377_12029</name>
</gene>
<evidence type="ECO:0000256" key="1">
    <source>
        <dbReference type="ARBA" id="ARBA00023118"/>
    </source>
</evidence>
<keyword evidence="1" id="KW-0051">Antiviral defense</keyword>
<dbReference type="EMBL" id="FNBE01000020">
    <property type="protein sequence ID" value="SDH19744.1"/>
    <property type="molecule type" value="Genomic_DNA"/>
</dbReference>
<dbReference type="OrthoDB" id="3189549at2"/>
<sequence>MTTLLLRLGGPLQSWGTSSRFSRRGTDRVPSKSGIVGLLAAAQGRRRTDPLEELLALRLAVRTEQAGRLERDFQTAARAGERTPISISTRHYLADAVFLAAVEGDPALLEGLQESLRVPHFPLYLGRRSCPPVGQLDQGLRELSCVEALQQEPWRASLWFQKATRRPQVALELVADCEAGEPGAELVRDEPLSFDPRHRQWAWRSVKRHEPVTRDNPEFIENTATVPVTGQGVVDLHDPLGVL</sequence>
<evidence type="ECO:0000313" key="3">
    <source>
        <dbReference type="Proteomes" id="UP000198967"/>
    </source>
</evidence>